<sequence>MLSSIAHILNRNSRNIDSRGSITLTLLLFAVVMTVMFLTILVTTDSSSRRMSHLLEERARASFMAESGFGAALVVLADNLGRHGDLPHTGVSNMLDGLDSADFGIEQPCGFKCTLLEILSASRGSGQGGKRGVIVRIRIEGWSNDRRQTVDRTVTF</sequence>
<keyword evidence="1" id="KW-1133">Transmembrane helix</keyword>
<reference evidence="2 3" key="1">
    <citation type="journal article" date="2017" name="ISME J.">
        <title>Potential for microbial H2 and metal transformations associated with novel bacteria and archaea in deep terrestrial subsurface sediments.</title>
        <authorList>
            <person name="Hernsdorf A.W."/>
            <person name="Amano Y."/>
            <person name="Miyakawa K."/>
            <person name="Ise K."/>
            <person name="Suzuki Y."/>
            <person name="Anantharaman K."/>
            <person name="Probst A."/>
            <person name="Burstein D."/>
            <person name="Thomas B.C."/>
            <person name="Banfield J.F."/>
        </authorList>
    </citation>
    <scope>NUCLEOTIDE SEQUENCE [LARGE SCALE GENOMIC DNA]</scope>
    <source>
        <strain evidence="2">HGW-Wallbacteria-1</strain>
    </source>
</reference>
<keyword evidence="1" id="KW-0472">Membrane</keyword>
<organism evidence="2 3">
    <name type="scientific">Candidatus Wallbacteria bacterium HGW-Wallbacteria-1</name>
    <dbReference type="NCBI Taxonomy" id="2013854"/>
    <lineage>
        <taxon>Bacteria</taxon>
        <taxon>Candidatus Walliibacteriota</taxon>
    </lineage>
</organism>
<comment type="caution">
    <text evidence="2">The sequence shown here is derived from an EMBL/GenBank/DDBJ whole genome shotgun (WGS) entry which is preliminary data.</text>
</comment>
<protein>
    <submittedName>
        <fullName evidence="2">Uncharacterized protein</fullName>
    </submittedName>
</protein>
<evidence type="ECO:0000313" key="3">
    <source>
        <dbReference type="Proteomes" id="UP000233256"/>
    </source>
</evidence>
<name>A0A2N1PQ09_9BACT</name>
<dbReference type="EMBL" id="PGXC01000005">
    <property type="protein sequence ID" value="PKK90414.1"/>
    <property type="molecule type" value="Genomic_DNA"/>
</dbReference>
<feature type="transmembrane region" description="Helical" evidence="1">
    <location>
        <begin position="20"/>
        <end position="42"/>
    </location>
</feature>
<proteinExistence type="predicted"/>
<dbReference type="AlphaFoldDB" id="A0A2N1PQ09"/>
<dbReference type="Proteomes" id="UP000233256">
    <property type="component" value="Unassembled WGS sequence"/>
</dbReference>
<accession>A0A2N1PQ09</accession>
<evidence type="ECO:0000313" key="2">
    <source>
        <dbReference type="EMBL" id="PKK90414.1"/>
    </source>
</evidence>
<gene>
    <name evidence="2" type="ORF">CVV64_08600</name>
</gene>
<keyword evidence="1" id="KW-0812">Transmembrane</keyword>
<evidence type="ECO:0000256" key="1">
    <source>
        <dbReference type="SAM" id="Phobius"/>
    </source>
</evidence>